<evidence type="ECO:0000256" key="3">
    <source>
        <dbReference type="ARBA" id="ARBA00022679"/>
    </source>
</evidence>
<evidence type="ECO:0000313" key="6">
    <source>
        <dbReference type="Proteomes" id="UP000318297"/>
    </source>
</evidence>
<organism evidence="5 6">
    <name type="scientific">Rudaeicoccus suwonensis</name>
    <dbReference type="NCBI Taxonomy" id="657409"/>
    <lineage>
        <taxon>Bacteria</taxon>
        <taxon>Bacillati</taxon>
        <taxon>Actinomycetota</taxon>
        <taxon>Actinomycetes</taxon>
        <taxon>Micrococcales</taxon>
        <taxon>Dermacoccaceae</taxon>
        <taxon>Rudaeicoccus</taxon>
    </lineage>
</organism>
<keyword evidence="3 5" id="KW-0808">Transferase</keyword>
<evidence type="ECO:0000259" key="4">
    <source>
        <dbReference type="Pfam" id="PF00535"/>
    </source>
</evidence>
<dbReference type="InterPro" id="IPR001173">
    <property type="entry name" value="Glyco_trans_2-like"/>
</dbReference>
<dbReference type="InterPro" id="IPR029044">
    <property type="entry name" value="Nucleotide-diphossugar_trans"/>
</dbReference>
<dbReference type="InterPro" id="IPR039528">
    <property type="entry name" value="DPM1-like"/>
</dbReference>
<dbReference type="PANTHER" id="PTHR43398">
    <property type="entry name" value="DOLICHOL-PHOSPHATE MANNOSYLTRANSFERASE SUBUNIT 1"/>
    <property type="match status" value="1"/>
</dbReference>
<keyword evidence="6" id="KW-1185">Reference proteome</keyword>
<dbReference type="Pfam" id="PF00535">
    <property type="entry name" value="Glycos_transf_2"/>
    <property type="match status" value="1"/>
</dbReference>
<feature type="domain" description="Glycosyltransferase 2-like" evidence="4">
    <location>
        <begin position="18"/>
        <end position="182"/>
    </location>
</feature>
<dbReference type="SUPFAM" id="SSF53448">
    <property type="entry name" value="Nucleotide-diphospho-sugar transferases"/>
    <property type="match status" value="1"/>
</dbReference>
<evidence type="ECO:0000313" key="5">
    <source>
        <dbReference type="EMBL" id="TWE12791.1"/>
    </source>
</evidence>
<comment type="similarity">
    <text evidence="1">Belongs to the glycosyltransferase 2 family.</text>
</comment>
<dbReference type="GO" id="GO:0016020">
    <property type="term" value="C:membrane"/>
    <property type="evidence" value="ECO:0007669"/>
    <property type="project" value="GOC"/>
</dbReference>
<dbReference type="OrthoDB" id="9810303at2"/>
<evidence type="ECO:0000256" key="1">
    <source>
        <dbReference type="ARBA" id="ARBA00006739"/>
    </source>
</evidence>
<protein>
    <submittedName>
        <fullName evidence="5">Dolichol-phosphate mannosyltransferase</fullName>
    </submittedName>
</protein>
<dbReference type="GO" id="GO:0004582">
    <property type="term" value="F:dolichyl-phosphate beta-D-mannosyltransferase activity"/>
    <property type="evidence" value="ECO:0007669"/>
    <property type="project" value="InterPro"/>
</dbReference>
<evidence type="ECO:0000256" key="2">
    <source>
        <dbReference type="ARBA" id="ARBA00022676"/>
    </source>
</evidence>
<dbReference type="EMBL" id="VIVQ01000001">
    <property type="protein sequence ID" value="TWE12791.1"/>
    <property type="molecule type" value="Genomic_DNA"/>
</dbReference>
<accession>A0A561EB05</accession>
<dbReference type="PANTHER" id="PTHR43398:SF1">
    <property type="entry name" value="DOLICHOL-PHOSPHATE MANNOSYLTRANSFERASE SUBUNIT 1"/>
    <property type="match status" value="1"/>
</dbReference>
<dbReference type="FunFam" id="3.90.550.10:FF:000122">
    <property type="entry name" value="Dolichol-phosphate mannosyltransferase subunit 1"/>
    <property type="match status" value="1"/>
</dbReference>
<reference evidence="5 6" key="1">
    <citation type="submission" date="2019-06" db="EMBL/GenBank/DDBJ databases">
        <title>Sequencing the genomes of 1000 actinobacteria strains.</title>
        <authorList>
            <person name="Klenk H.-P."/>
        </authorList>
    </citation>
    <scope>NUCLEOTIDE SEQUENCE [LARGE SCALE GENOMIC DNA]</scope>
    <source>
        <strain evidence="5 6">DSM 19560</strain>
    </source>
</reference>
<dbReference type="Gene3D" id="3.90.550.10">
    <property type="entry name" value="Spore Coat Polysaccharide Biosynthesis Protein SpsA, Chain A"/>
    <property type="match status" value="1"/>
</dbReference>
<dbReference type="GO" id="GO:0009247">
    <property type="term" value="P:glycolipid biosynthetic process"/>
    <property type="evidence" value="ECO:0007669"/>
    <property type="project" value="TreeGrafter"/>
</dbReference>
<dbReference type="Proteomes" id="UP000318297">
    <property type="component" value="Unassembled WGS sequence"/>
</dbReference>
<dbReference type="RefSeq" id="WP_145227051.1">
    <property type="nucleotide sequence ID" value="NZ_VIVQ01000001.1"/>
</dbReference>
<dbReference type="AlphaFoldDB" id="A0A561EB05"/>
<sequence length="270" mass="29399">MSLPEITTLDTAADKVLVLIPTYNERENLPVIVSKVRSAVPHAHILVLDDNSPDGTGALADEIAGNDDHVMVLHRTAKEGLGKAYLEGFAWGLDRGYDRLVEMDADGSHPAQTLPTLLEAARHADLVIGSRWIRGGRVVNWPLSRKALSVGGNIYIKTLLGMGVNDATAGYRVYTASALHTIGLQDVASYGYCFQADLTWRAVRSGLTVVEVPITFVEREIGESKMNPDIARESLLNITQWGIAYRTDQAKALVGKVGRRVVGARRRVTS</sequence>
<gene>
    <name evidence="5" type="ORF">BKA23_1609</name>
</gene>
<keyword evidence="2 5" id="KW-0328">Glycosyltransferase</keyword>
<proteinExistence type="inferred from homology"/>
<dbReference type="CDD" id="cd06442">
    <property type="entry name" value="DPM1_like"/>
    <property type="match status" value="1"/>
</dbReference>
<name>A0A561EB05_9MICO</name>
<comment type="caution">
    <text evidence="5">The sequence shown here is derived from an EMBL/GenBank/DDBJ whole genome shotgun (WGS) entry which is preliminary data.</text>
</comment>